<dbReference type="NCBIfam" id="TIGR02675">
    <property type="entry name" value="tape_meas_nterm"/>
    <property type="match status" value="1"/>
</dbReference>
<dbReference type="PANTHER" id="PTHR37813">
    <property type="entry name" value="FELS-2 PROPHAGE PROTEIN"/>
    <property type="match status" value="1"/>
</dbReference>
<evidence type="ECO:0000313" key="3">
    <source>
        <dbReference type="EMBL" id="MBO0449360.1"/>
    </source>
</evidence>
<dbReference type="SUPFAM" id="SSF48371">
    <property type="entry name" value="ARM repeat"/>
    <property type="match status" value="1"/>
</dbReference>
<feature type="domain" description="Tape measure protein N-terminal" evidence="2">
    <location>
        <begin position="73"/>
        <end position="250"/>
    </location>
</feature>
<keyword evidence="1" id="KW-1133">Transmembrane helix</keyword>
<dbReference type="RefSeq" id="WP_206903484.1">
    <property type="nucleotide sequence ID" value="NZ_JAFLVT010000008.1"/>
</dbReference>
<sequence>MESYSVEAVLSAVDKGFSSSMRGAERSLGGLQSAAGKSTASIGKIATGIGVFKAVSAAGSFVTNAISGLSGELAQGSKTWKTYTGNMENLGKSKKEISSVKKELMDYATQTIYSASDMATTYSQLTAVGIKGSNQLVKGFGGLAAAAENPKQAMKTLSQQATQMAAKPTVQWQDFKLMLEQTPAGIAAVAKEMGMSTAEMVKSVQDGTIKTEDFFNAVKKVGTNKAFSKMATQYKSVDEAMDGLQETITNKLQPAYDKFSQFAIDGIEKVIEVVDKLNFDKWIGDINSVDDLVQKVMPTLVKFGSVLGAGILASGSAPFLEKMPSIFSSMADKGGLAAKSIGDIAGRAKELSGKANLTNFAKGFETARSKLGGFKIGMLDVGEVFDNVDNTILKTSSKLISLSDEFPELGKAASIAGKSFGGISTGLETATSVGTTVLSGFMSSITSIVGIALRLVAPAAIIGVVLAGFGLAMDQFGTQINSFIQDVAVKGPQVISGFADGIISNLPRLIALGSEMVTNLLNAIAANIPVILTKGVEIVVTLIQGVSDAIPQLIPAALNVVTALLNGIISNAPKLLMAGMNLLLSLVDGIVQNLPLIMQSAVSIIVNLVTTIVSYLPQILSVGFQILMTLVTGIIKMLPVLIPVAVQAITTLIDGFVSMLPVIIDMALTLVQTLLEGLVNNLPMILEGAVQIIQALVQGLVDSLPQIISMGIQIIIMLVTSIIQMLPSILSAGWEIVKSLATGILEAIPSVLQGAWDGIKNGFGSLWDTITGKSKDTSAKTAADMSAATSSMQTSLDTFASGATASLSGLNTNASGITGDLSSNVIGDFGTMASRSGAYATDLEGNVVDATNSLSKLGSVDVKTLQSNAIDSFGNMKSKGSSSVQSLEASVTSSSSKASSTATNNYNKMATGVNQSMSKINTNTTNSLNKINSTANSSMSKFNSVIRSGFNSVQSTTRSAMNSVSNTVSSGMARAVSIAASRANSLASVFRGLHGSMYSSGVYAMSGLASGINAGAGSAIAAANSVANRVASTINRALKIHSPSRVTEESGEFTTEGLEVGMLNRLRNVANAARSVAQTVTDNLSMQSRFDSELAFSGSPYNLNLNTSRNRVDQNVSDMNTRPIRITLISELDGRVIAQGTTPYIDAEMQKRNIRLSRLSGDR</sequence>
<evidence type="ECO:0000256" key="1">
    <source>
        <dbReference type="SAM" id="Phobius"/>
    </source>
</evidence>
<gene>
    <name evidence="3" type="ORF">JZO76_07380</name>
</gene>
<proteinExistence type="predicted"/>
<feature type="transmembrane region" description="Helical" evidence="1">
    <location>
        <begin position="451"/>
        <end position="472"/>
    </location>
</feature>
<dbReference type="Proteomes" id="UP000664256">
    <property type="component" value="Unassembled WGS sequence"/>
</dbReference>
<dbReference type="PANTHER" id="PTHR37813:SF1">
    <property type="entry name" value="FELS-2 PROPHAGE PROTEIN"/>
    <property type="match status" value="1"/>
</dbReference>
<feature type="transmembrane region" description="Helical" evidence="1">
    <location>
        <begin position="655"/>
        <end position="675"/>
    </location>
</feature>
<feature type="transmembrane region" description="Helical" evidence="1">
    <location>
        <begin position="628"/>
        <end position="649"/>
    </location>
</feature>
<dbReference type="EMBL" id="JAFLVT010000008">
    <property type="protein sequence ID" value="MBO0449360.1"/>
    <property type="molecule type" value="Genomic_DNA"/>
</dbReference>
<keyword evidence="1" id="KW-0812">Transmembrane</keyword>
<dbReference type="InterPro" id="IPR016024">
    <property type="entry name" value="ARM-type_fold"/>
</dbReference>
<keyword evidence="4" id="KW-1185">Reference proteome</keyword>
<dbReference type="Pfam" id="PF20155">
    <property type="entry name" value="TMP_3"/>
    <property type="match status" value="1"/>
</dbReference>
<organism evidence="3 4">
    <name type="scientific">Candidatus Enterococcus myersii</name>
    <dbReference type="NCBI Taxonomy" id="2815322"/>
    <lineage>
        <taxon>Bacteria</taxon>
        <taxon>Bacillati</taxon>
        <taxon>Bacillota</taxon>
        <taxon>Bacilli</taxon>
        <taxon>Lactobacillales</taxon>
        <taxon>Enterococcaceae</taxon>
        <taxon>Enterococcus</taxon>
    </lineage>
</organism>
<name>A0ABS3H7C7_9ENTE</name>
<reference evidence="3 4" key="1">
    <citation type="submission" date="2021-03" db="EMBL/GenBank/DDBJ databases">
        <title>Enterococcal diversity collection.</title>
        <authorList>
            <person name="Gilmore M.S."/>
            <person name="Schwartzman J."/>
            <person name="Van Tyne D."/>
            <person name="Martin M."/>
            <person name="Earl A.M."/>
            <person name="Manson A.L."/>
            <person name="Straub T."/>
            <person name="Salamzade R."/>
            <person name="Saavedra J."/>
            <person name="Lebreton F."/>
            <person name="Prichula J."/>
            <person name="Schaufler K."/>
            <person name="Gaca A."/>
            <person name="Sgardioli B."/>
            <person name="Wagenaar J."/>
            <person name="Strong T."/>
        </authorList>
    </citation>
    <scope>NUCLEOTIDE SEQUENCE [LARGE SCALE GENOMIC DNA]</scope>
    <source>
        <strain evidence="3 4">MJM12</strain>
    </source>
</reference>
<dbReference type="InterPro" id="IPR013491">
    <property type="entry name" value="Tape_meas_N"/>
</dbReference>
<accession>A0ABS3H7C7</accession>
<feature type="transmembrane region" description="Helical" evidence="1">
    <location>
        <begin position="597"/>
        <end position="616"/>
    </location>
</feature>
<evidence type="ECO:0000313" key="4">
    <source>
        <dbReference type="Proteomes" id="UP000664256"/>
    </source>
</evidence>
<comment type="caution">
    <text evidence="3">The sequence shown here is derived from an EMBL/GenBank/DDBJ whole genome shotgun (WGS) entry which is preliminary data.</text>
</comment>
<keyword evidence="1" id="KW-0472">Membrane</keyword>
<protein>
    <submittedName>
        <fullName evidence="3">Tape measure protein</fullName>
    </submittedName>
</protein>
<evidence type="ECO:0000259" key="2">
    <source>
        <dbReference type="Pfam" id="PF20155"/>
    </source>
</evidence>